<dbReference type="RefSeq" id="WP_169665562.1">
    <property type="nucleotide sequence ID" value="NZ_CP076133.1"/>
</dbReference>
<evidence type="ECO:0000313" key="2">
    <source>
        <dbReference type="EMBL" id="QWG04663.1"/>
    </source>
</evidence>
<dbReference type="AlphaFoldDB" id="A0AAX1NAS9"/>
<dbReference type="SUPFAM" id="SSF74653">
    <property type="entry name" value="TolA/TonB C-terminal domain"/>
    <property type="match status" value="1"/>
</dbReference>
<evidence type="ECO:0000313" key="3">
    <source>
        <dbReference type="Proteomes" id="UP000678679"/>
    </source>
</evidence>
<dbReference type="Proteomes" id="UP000678679">
    <property type="component" value="Chromosome 2"/>
</dbReference>
<dbReference type="Gene3D" id="3.30.1150.10">
    <property type="match status" value="1"/>
</dbReference>
<organism evidence="2 3">
    <name type="scientific">Flammeovirga yaeyamensis</name>
    <dbReference type="NCBI Taxonomy" id="367791"/>
    <lineage>
        <taxon>Bacteria</taxon>
        <taxon>Pseudomonadati</taxon>
        <taxon>Bacteroidota</taxon>
        <taxon>Cytophagia</taxon>
        <taxon>Cytophagales</taxon>
        <taxon>Flammeovirgaceae</taxon>
        <taxon>Flammeovirga</taxon>
    </lineage>
</organism>
<feature type="chain" id="PRO_5043544687" description="TonB C-terminal domain-containing protein" evidence="1">
    <location>
        <begin position="19"/>
        <end position="141"/>
    </location>
</feature>
<evidence type="ECO:0000256" key="1">
    <source>
        <dbReference type="SAM" id="SignalP"/>
    </source>
</evidence>
<accession>A0AAX1NAS9</accession>
<gene>
    <name evidence="2" type="ORF">KMW28_27580</name>
</gene>
<dbReference type="KEGG" id="fya:KMW28_27580"/>
<sequence length="141" mass="16175">MKSLWILLLCSFSFISFGQENDPLIDEDDIAEKEYDSMFYHPYEIPAQPVCGLESFFNSLQQRVEEIKPDNFPENKKGKVHICFTVTESGKIEDPYVIKGLNADADSLAINAFRLMKTDFIPAIIVNKKIKSKLCYTVRIN</sequence>
<keyword evidence="1" id="KW-0732">Signal</keyword>
<dbReference type="EMBL" id="CP076133">
    <property type="protein sequence ID" value="QWG04663.1"/>
    <property type="molecule type" value="Genomic_DNA"/>
</dbReference>
<keyword evidence="3" id="KW-1185">Reference proteome</keyword>
<proteinExistence type="predicted"/>
<feature type="signal peptide" evidence="1">
    <location>
        <begin position="1"/>
        <end position="18"/>
    </location>
</feature>
<evidence type="ECO:0008006" key="4">
    <source>
        <dbReference type="Google" id="ProtNLM"/>
    </source>
</evidence>
<reference evidence="2 3" key="1">
    <citation type="submission" date="2021-05" db="EMBL/GenBank/DDBJ databases">
        <title>Comparative genomic studies on the polysaccharide-degrading batcterial strains of the Flammeovirga genus.</title>
        <authorList>
            <person name="Zewei F."/>
            <person name="Zheng Z."/>
            <person name="Yu L."/>
            <person name="Ruyue G."/>
            <person name="Yanhong M."/>
            <person name="Yuanyuan C."/>
            <person name="Jingyan G."/>
            <person name="Wenjun H."/>
        </authorList>
    </citation>
    <scope>NUCLEOTIDE SEQUENCE [LARGE SCALE GENOMIC DNA]</scope>
    <source>
        <strain evidence="2 3">NBRC:100898</strain>
    </source>
</reference>
<name>A0AAX1NAS9_9BACT</name>
<protein>
    <recommendedName>
        <fullName evidence="4">TonB C-terminal domain-containing protein</fullName>
    </recommendedName>
</protein>